<keyword evidence="6 11" id="KW-0732">Signal</keyword>
<dbReference type="GeneTree" id="ENSGT00940000157574"/>
<comment type="subcellular location">
    <subcellularLocation>
        <location evidence="1">Secreted</location>
        <location evidence="1">Extracellular space</location>
        <location evidence="1">Extracellular matrix</location>
    </subcellularLocation>
</comment>
<keyword evidence="4" id="KW-0272">Extracellular matrix</keyword>
<evidence type="ECO:0000313" key="14">
    <source>
        <dbReference type="Proteomes" id="UP001108240"/>
    </source>
</evidence>
<name>A0A8C0XWH5_CYPCA</name>
<feature type="signal peptide" evidence="11">
    <location>
        <begin position="1"/>
        <end position="18"/>
    </location>
</feature>
<evidence type="ECO:0000256" key="5">
    <source>
        <dbReference type="ARBA" id="ARBA00022614"/>
    </source>
</evidence>
<dbReference type="InterPro" id="IPR003591">
    <property type="entry name" value="Leu-rich_rpt_typical-subtyp"/>
</dbReference>
<dbReference type="InterPro" id="IPR001611">
    <property type="entry name" value="Leu-rich_rpt"/>
</dbReference>
<accession>A0A8C0XWH5</accession>
<keyword evidence="14" id="KW-1185">Reference proteome</keyword>
<reference evidence="13" key="2">
    <citation type="submission" date="2025-09" db="UniProtKB">
        <authorList>
            <consortium name="Ensembl"/>
        </authorList>
    </citation>
    <scope>IDENTIFICATION</scope>
</reference>
<evidence type="ECO:0000256" key="7">
    <source>
        <dbReference type="ARBA" id="ARBA00022737"/>
    </source>
</evidence>
<dbReference type="PANTHER" id="PTHR46269">
    <property type="entry name" value="EPIPHYCAN-RELATED"/>
    <property type="match status" value="1"/>
</dbReference>
<organism evidence="13 14">
    <name type="scientific">Cyprinus carpio carpio</name>
    <dbReference type="NCBI Taxonomy" id="630221"/>
    <lineage>
        <taxon>Eukaryota</taxon>
        <taxon>Metazoa</taxon>
        <taxon>Chordata</taxon>
        <taxon>Craniata</taxon>
        <taxon>Vertebrata</taxon>
        <taxon>Euteleostomi</taxon>
        <taxon>Actinopterygii</taxon>
        <taxon>Neopterygii</taxon>
        <taxon>Teleostei</taxon>
        <taxon>Ostariophysi</taxon>
        <taxon>Cypriniformes</taxon>
        <taxon>Cyprinidae</taxon>
        <taxon>Cyprininae</taxon>
        <taxon>Cyprinus</taxon>
    </lineage>
</organism>
<dbReference type="Ensembl" id="ENSCCRT00000001831.2">
    <property type="protein sequence ID" value="ENSCCRP00000001651.2"/>
    <property type="gene ID" value="ENSCCRG00000001049.2"/>
</dbReference>
<dbReference type="Proteomes" id="UP001108240">
    <property type="component" value="Unplaced"/>
</dbReference>
<dbReference type="InterPro" id="IPR032675">
    <property type="entry name" value="LRR_dom_sf"/>
</dbReference>
<evidence type="ECO:0000256" key="4">
    <source>
        <dbReference type="ARBA" id="ARBA00022530"/>
    </source>
</evidence>
<proteinExistence type="inferred from homology"/>
<dbReference type="SUPFAM" id="SSF52058">
    <property type="entry name" value="L domain-like"/>
    <property type="match status" value="1"/>
</dbReference>
<dbReference type="GO" id="GO:0060348">
    <property type="term" value="P:bone development"/>
    <property type="evidence" value="ECO:0007669"/>
    <property type="project" value="TreeGrafter"/>
</dbReference>
<keyword evidence="3" id="KW-0964">Secreted</keyword>
<comment type="similarity">
    <text evidence="2">Belongs to the small leucine-rich proteoglycan (SLRP) family. SLRP class III subfamily.</text>
</comment>
<dbReference type="SMART" id="SM00013">
    <property type="entry name" value="LRRNT"/>
    <property type="match status" value="1"/>
</dbReference>
<dbReference type="AlphaFoldDB" id="A0A8C0XWH5"/>
<evidence type="ECO:0000256" key="11">
    <source>
        <dbReference type="SAM" id="SignalP"/>
    </source>
</evidence>
<evidence type="ECO:0000256" key="9">
    <source>
        <dbReference type="ARBA" id="ARBA00023180"/>
    </source>
</evidence>
<dbReference type="Pfam" id="PF00560">
    <property type="entry name" value="LRR_1"/>
    <property type="match status" value="1"/>
</dbReference>
<feature type="chain" id="PRO_5039949688" evidence="11">
    <location>
        <begin position="19"/>
        <end position="372"/>
    </location>
</feature>
<feature type="region of interest" description="Disordered" evidence="10">
    <location>
        <begin position="64"/>
        <end position="98"/>
    </location>
</feature>
<keyword evidence="9" id="KW-0325">Glycoprotein</keyword>
<feature type="domain" description="LRRNT" evidence="12">
    <location>
        <begin position="167"/>
        <end position="197"/>
    </location>
</feature>
<keyword evidence="7" id="KW-0677">Repeat</keyword>
<keyword evidence="5" id="KW-0433">Leucine-rich repeat</keyword>
<evidence type="ECO:0000259" key="12">
    <source>
        <dbReference type="SMART" id="SM00013"/>
    </source>
</evidence>
<dbReference type="Pfam" id="PF13855">
    <property type="entry name" value="LRR_8"/>
    <property type="match status" value="1"/>
</dbReference>
<dbReference type="PANTHER" id="PTHR46269:SF3">
    <property type="entry name" value="EPIPHYCAN"/>
    <property type="match status" value="1"/>
</dbReference>
<dbReference type="SMART" id="SM00369">
    <property type="entry name" value="LRR_TYP"/>
    <property type="match status" value="4"/>
</dbReference>
<feature type="compositionally biased region" description="Basic and acidic residues" evidence="10">
    <location>
        <begin position="88"/>
        <end position="98"/>
    </location>
</feature>
<dbReference type="GO" id="GO:0031012">
    <property type="term" value="C:extracellular matrix"/>
    <property type="evidence" value="ECO:0007669"/>
    <property type="project" value="TreeGrafter"/>
</dbReference>
<evidence type="ECO:0000256" key="8">
    <source>
        <dbReference type="ARBA" id="ARBA00023157"/>
    </source>
</evidence>
<dbReference type="InterPro" id="IPR043547">
    <property type="entry name" value="Mimecan/Epiphycan/Opticin"/>
</dbReference>
<evidence type="ECO:0000256" key="6">
    <source>
        <dbReference type="ARBA" id="ARBA00022729"/>
    </source>
</evidence>
<evidence type="ECO:0000256" key="2">
    <source>
        <dbReference type="ARBA" id="ARBA00006912"/>
    </source>
</evidence>
<protein>
    <submittedName>
        <fullName evidence="13">Epiphycan</fullName>
    </submittedName>
</protein>
<dbReference type="GO" id="GO:0061975">
    <property type="term" value="P:articular cartilage development"/>
    <property type="evidence" value="ECO:0007669"/>
    <property type="project" value="TreeGrafter"/>
</dbReference>
<sequence>MVTLRLMWGLLVLCVVAASPRRYARQAELDNYGNNNVDLDLNEDGDDVYDYYNGIDEPQIEIGTLSPDEDIDPSHHASLEEEEEEEVEHEKRRTVEGREDKELPIKPQLIPSGFGESGTLMGPSAQGEEEILLTTPTTPLEGAGGDIGSGIPDTDKDIETDTTGMATCMLCTCLVGSVYCDDLKLDRVPPLSKETTHFYARYNKIAGISKSDFANLNKLKRIDLTSNGISRIEDDAFFGLPALEELILRENSIRQLPALAPSMTLIDASHNQLGSTGIQREAFKDMSGLLYLYLTDNNIDHIPVPLPDSLRSLHLQNNNIQMIHEDTFCNPHDLNYIRNSLEDVRLDGNPINLSRTPQAYICLPRIPVGALI</sequence>
<evidence type="ECO:0000256" key="1">
    <source>
        <dbReference type="ARBA" id="ARBA00004498"/>
    </source>
</evidence>
<evidence type="ECO:0000256" key="3">
    <source>
        <dbReference type="ARBA" id="ARBA00022525"/>
    </source>
</evidence>
<keyword evidence="8" id="KW-1015">Disulfide bond</keyword>
<dbReference type="PROSITE" id="PS51450">
    <property type="entry name" value="LRR"/>
    <property type="match status" value="2"/>
</dbReference>
<dbReference type="Gene3D" id="3.80.10.10">
    <property type="entry name" value="Ribonuclease Inhibitor"/>
    <property type="match status" value="1"/>
</dbReference>
<reference evidence="13" key="1">
    <citation type="submission" date="2025-08" db="UniProtKB">
        <authorList>
            <consortium name="Ensembl"/>
        </authorList>
    </citation>
    <scope>IDENTIFICATION</scope>
</reference>
<evidence type="ECO:0000313" key="13">
    <source>
        <dbReference type="Ensembl" id="ENSCCRP00000001651.2"/>
    </source>
</evidence>
<dbReference type="OMA" id="HEWERGR"/>
<evidence type="ECO:0000256" key="10">
    <source>
        <dbReference type="SAM" id="MobiDB-lite"/>
    </source>
</evidence>
<dbReference type="GO" id="GO:0005615">
    <property type="term" value="C:extracellular space"/>
    <property type="evidence" value="ECO:0007669"/>
    <property type="project" value="TreeGrafter"/>
</dbReference>
<dbReference type="InterPro" id="IPR000372">
    <property type="entry name" value="LRRNT"/>
</dbReference>